<evidence type="ECO:0000256" key="5">
    <source>
        <dbReference type="ARBA" id="ARBA00022989"/>
    </source>
</evidence>
<dbReference type="AlphaFoldDB" id="A0A381YUZ8"/>
<keyword evidence="2" id="KW-0813">Transport</keyword>
<dbReference type="Pfam" id="PF00528">
    <property type="entry name" value="BPD_transp_1"/>
    <property type="match status" value="1"/>
</dbReference>
<organism evidence="9">
    <name type="scientific">marine metagenome</name>
    <dbReference type="NCBI Taxonomy" id="408172"/>
    <lineage>
        <taxon>unclassified sequences</taxon>
        <taxon>metagenomes</taxon>
        <taxon>ecological metagenomes</taxon>
    </lineage>
</organism>
<reference evidence="9" key="1">
    <citation type="submission" date="2018-05" db="EMBL/GenBank/DDBJ databases">
        <authorList>
            <person name="Lanie J.A."/>
            <person name="Ng W.-L."/>
            <person name="Kazmierczak K.M."/>
            <person name="Andrzejewski T.M."/>
            <person name="Davidsen T.M."/>
            <person name="Wayne K.J."/>
            <person name="Tettelin H."/>
            <person name="Glass J.I."/>
            <person name="Rusch D."/>
            <person name="Podicherti R."/>
            <person name="Tsui H.-C.T."/>
            <person name="Winkler M.E."/>
        </authorList>
    </citation>
    <scope>NUCLEOTIDE SEQUENCE</scope>
</reference>
<feature type="transmembrane region" description="Helical" evidence="7">
    <location>
        <begin position="5"/>
        <end position="24"/>
    </location>
</feature>
<feature type="domain" description="ABC transmembrane type-1" evidence="8">
    <location>
        <begin position="64"/>
        <end position="224"/>
    </location>
</feature>
<keyword evidence="4 7" id="KW-0812">Transmembrane</keyword>
<feature type="transmembrane region" description="Helical" evidence="7">
    <location>
        <begin position="63"/>
        <end position="87"/>
    </location>
</feature>
<dbReference type="GO" id="GO:0055085">
    <property type="term" value="P:transmembrane transport"/>
    <property type="evidence" value="ECO:0007669"/>
    <property type="project" value="InterPro"/>
</dbReference>
<keyword evidence="3" id="KW-1003">Cell membrane</keyword>
<evidence type="ECO:0000256" key="2">
    <source>
        <dbReference type="ARBA" id="ARBA00022448"/>
    </source>
</evidence>
<dbReference type="SUPFAM" id="SSF161098">
    <property type="entry name" value="MetI-like"/>
    <property type="match status" value="1"/>
</dbReference>
<protein>
    <recommendedName>
        <fullName evidence="8">ABC transmembrane type-1 domain-containing protein</fullName>
    </recommendedName>
</protein>
<feature type="transmembrane region" description="Helical" evidence="7">
    <location>
        <begin position="133"/>
        <end position="154"/>
    </location>
</feature>
<gene>
    <name evidence="9" type="ORF">METZ01_LOCUS133709</name>
</gene>
<dbReference type="EMBL" id="UINC01019130">
    <property type="protein sequence ID" value="SVA80855.1"/>
    <property type="molecule type" value="Genomic_DNA"/>
</dbReference>
<evidence type="ECO:0000256" key="6">
    <source>
        <dbReference type="ARBA" id="ARBA00023136"/>
    </source>
</evidence>
<keyword evidence="5 7" id="KW-1133">Transmembrane helix</keyword>
<name>A0A381YUZ8_9ZZZZ</name>
<dbReference type="PANTHER" id="PTHR43744">
    <property type="entry name" value="ABC TRANSPORTER PERMEASE PROTEIN MG189-RELATED-RELATED"/>
    <property type="match status" value="1"/>
</dbReference>
<comment type="subcellular location">
    <subcellularLocation>
        <location evidence="1">Cell membrane</location>
        <topology evidence="1">Multi-pass membrane protein</topology>
    </subcellularLocation>
</comment>
<feature type="transmembrane region" description="Helical" evidence="7">
    <location>
        <begin position="175"/>
        <end position="197"/>
    </location>
</feature>
<keyword evidence="6 7" id="KW-0472">Membrane</keyword>
<proteinExistence type="predicted"/>
<dbReference type="GO" id="GO:0005886">
    <property type="term" value="C:plasma membrane"/>
    <property type="evidence" value="ECO:0007669"/>
    <property type="project" value="UniProtKB-SubCell"/>
</dbReference>
<dbReference type="Gene3D" id="1.10.3720.10">
    <property type="entry name" value="MetI-like"/>
    <property type="match status" value="1"/>
</dbReference>
<evidence type="ECO:0000313" key="9">
    <source>
        <dbReference type="EMBL" id="SVA80855.1"/>
    </source>
</evidence>
<evidence type="ECO:0000256" key="3">
    <source>
        <dbReference type="ARBA" id="ARBA00022475"/>
    </source>
</evidence>
<evidence type="ECO:0000259" key="8">
    <source>
        <dbReference type="PROSITE" id="PS50928"/>
    </source>
</evidence>
<feature type="transmembrane region" description="Helical" evidence="7">
    <location>
        <begin position="99"/>
        <end position="121"/>
    </location>
</feature>
<accession>A0A381YUZ8</accession>
<evidence type="ECO:0000256" key="4">
    <source>
        <dbReference type="ARBA" id="ARBA00022692"/>
    </source>
</evidence>
<dbReference type="CDD" id="cd06261">
    <property type="entry name" value="TM_PBP2"/>
    <property type="match status" value="1"/>
</dbReference>
<sequence length="224" mass="25530">MITGLLLYGTLTIFPFLWMVITSFKPVGDTFKLPPTLMPSLLLTDHPFLNFELVFQERNFLRYFINSCIVAILAALGQLFTCSLAGFAFARIRFPGKNLIYGVLIATMFVPTEVTIIPEFFMMRFFGWLDTLLPLIVPSMLVGAFGTLMMTEYFKSVPRELEEAAFIDGARTGHIFFYIFLPAARPALASLFVVAFIHNWDELLRPVLYITNDDWKTLPQALMN</sequence>
<evidence type="ECO:0000256" key="7">
    <source>
        <dbReference type="SAM" id="Phobius"/>
    </source>
</evidence>
<dbReference type="InterPro" id="IPR000515">
    <property type="entry name" value="MetI-like"/>
</dbReference>
<dbReference type="PANTHER" id="PTHR43744:SF12">
    <property type="entry name" value="ABC TRANSPORTER PERMEASE PROTEIN MG189-RELATED"/>
    <property type="match status" value="1"/>
</dbReference>
<evidence type="ECO:0000256" key="1">
    <source>
        <dbReference type="ARBA" id="ARBA00004651"/>
    </source>
</evidence>
<dbReference type="PROSITE" id="PS50928">
    <property type="entry name" value="ABC_TM1"/>
    <property type="match status" value="1"/>
</dbReference>
<feature type="non-terminal residue" evidence="9">
    <location>
        <position position="224"/>
    </location>
</feature>
<dbReference type="InterPro" id="IPR035906">
    <property type="entry name" value="MetI-like_sf"/>
</dbReference>